<name>A0A0M3IX98_ASCLU</name>
<reference evidence="3" key="1">
    <citation type="submission" date="2017-02" db="UniProtKB">
        <authorList>
            <consortium name="WormBaseParasite"/>
        </authorList>
    </citation>
    <scope>IDENTIFICATION</scope>
</reference>
<proteinExistence type="predicted"/>
<evidence type="ECO:0000313" key="3">
    <source>
        <dbReference type="WBParaSite" id="ALUE_0002337601-mRNA-1"/>
    </source>
</evidence>
<protein>
    <submittedName>
        <fullName evidence="3">BEACH domain-containing protein</fullName>
    </submittedName>
</protein>
<organism evidence="2 3">
    <name type="scientific">Ascaris lumbricoides</name>
    <name type="common">Giant roundworm</name>
    <dbReference type="NCBI Taxonomy" id="6252"/>
    <lineage>
        <taxon>Eukaryota</taxon>
        <taxon>Metazoa</taxon>
        <taxon>Ecdysozoa</taxon>
        <taxon>Nematoda</taxon>
        <taxon>Chromadorea</taxon>
        <taxon>Rhabditida</taxon>
        <taxon>Spirurina</taxon>
        <taxon>Ascaridomorpha</taxon>
        <taxon>Ascaridoidea</taxon>
        <taxon>Ascarididae</taxon>
        <taxon>Ascaris</taxon>
    </lineage>
</organism>
<dbReference type="InterPro" id="IPR000409">
    <property type="entry name" value="BEACH_dom"/>
</dbReference>
<dbReference type="WBParaSite" id="ALUE_0002337601-mRNA-1">
    <property type="protein sequence ID" value="ALUE_0002337601-mRNA-1"/>
    <property type="gene ID" value="ALUE_0002337601"/>
</dbReference>
<sequence length="83" mass="9482">MVRTYGQMPTQLFLSPHLPHLTAKANHLSRRKSPVSDFILCHGLLFKAPGTWNVKQNLSHSSKEMLLMPLVYWSLSIVYCSEV</sequence>
<evidence type="ECO:0000259" key="1">
    <source>
        <dbReference type="PROSITE" id="PS50197"/>
    </source>
</evidence>
<dbReference type="PROSITE" id="PS50197">
    <property type="entry name" value="BEACH"/>
    <property type="match status" value="1"/>
</dbReference>
<keyword evidence="2" id="KW-1185">Reference proteome</keyword>
<dbReference type="AlphaFoldDB" id="A0A0M3IX98"/>
<accession>A0A0M3IX98</accession>
<dbReference type="Proteomes" id="UP000036681">
    <property type="component" value="Unplaced"/>
</dbReference>
<evidence type="ECO:0000313" key="2">
    <source>
        <dbReference type="Proteomes" id="UP000036681"/>
    </source>
</evidence>
<feature type="domain" description="BEACH" evidence="1">
    <location>
        <begin position="1"/>
        <end position="20"/>
    </location>
</feature>